<proteinExistence type="predicted"/>
<protein>
    <submittedName>
        <fullName evidence="2">Uncharacterized protein</fullName>
    </submittedName>
</protein>
<evidence type="ECO:0000313" key="2">
    <source>
        <dbReference type="EMBL" id="HFM96414.1"/>
    </source>
</evidence>
<reference evidence="2" key="1">
    <citation type="journal article" date="2020" name="mSystems">
        <title>Genome- and Community-Level Interaction Insights into Carbon Utilization and Element Cycling Functions of Hydrothermarchaeota in Hydrothermal Sediment.</title>
        <authorList>
            <person name="Zhou Z."/>
            <person name="Liu Y."/>
            <person name="Xu W."/>
            <person name="Pan J."/>
            <person name="Luo Z.H."/>
            <person name="Li M."/>
        </authorList>
    </citation>
    <scope>NUCLEOTIDE SEQUENCE [LARGE SCALE GENOMIC DNA]</scope>
    <source>
        <strain evidence="2">SpSt-418</strain>
    </source>
</reference>
<dbReference type="EMBL" id="DSRU01000022">
    <property type="protein sequence ID" value="HFM96414.1"/>
    <property type="molecule type" value="Genomic_DNA"/>
</dbReference>
<evidence type="ECO:0000256" key="1">
    <source>
        <dbReference type="SAM" id="MobiDB-lite"/>
    </source>
</evidence>
<feature type="region of interest" description="Disordered" evidence="1">
    <location>
        <begin position="1"/>
        <end position="43"/>
    </location>
</feature>
<organism evidence="2">
    <name type="scientific">Oscillatoriales cyanobacterium SpSt-418</name>
    <dbReference type="NCBI Taxonomy" id="2282169"/>
    <lineage>
        <taxon>Bacteria</taxon>
        <taxon>Bacillati</taxon>
        <taxon>Cyanobacteriota</taxon>
        <taxon>Cyanophyceae</taxon>
        <taxon>Oscillatoriophycideae</taxon>
        <taxon>Oscillatoriales</taxon>
    </lineage>
</organism>
<dbReference type="AlphaFoldDB" id="A0A7C3PBY4"/>
<comment type="caution">
    <text evidence="2">The sequence shown here is derived from an EMBL/GenBank/DDBJ whole genome shotgun (WGS) entry which is preliminary data.</text>
</comment>
<gene>
    <name evidence="2" type="ORF">ENR64_01360</name>
</gene>
<accession>A0A7C3PBY4</accession>
<name>A0A7C3PBY4_9CYAN</name>
<sequence length="78" mass="8641">MQKRLQAKTPAQSQVVHVDSLRSRPMEEPVTPDVAPSPATESSAKVKHHFGNIPVQAQLTIGAPDDQYEKKPIAWLTR</sequence>